<dbReference type="InterPro" id="IPR005537">
    <property type="entry name" value="RAMP_III_fam"/>
</dbReference>
<dbReference type="PANTHER" id="PTHR35579">
    <property type="entry name" value="CRISPR SYSTEM CMS ENDORIBONUCLEASE CSM3"/>
    <property type="match status" value="1"/>
</dbReference>
<dbReference type="Pfam" id="PF03787">
    <property type="entry name" value="RAMPs"/>
    <property type="match status" value="2"/>
</dbReference>
<feature type="domain" description="CRISPR type III-associated protein" evidence="2">
    <location>
        <begin position="15"/>
        <end position="196"/>
    </location>
</feature>
<keyword evidence="1" id="KW-0051">Antiviral defense</keyword>
<proteinExistence type="predicted"/>
<dbReference type="CDD" id="cd09726">
    <property type="entry name" value="RAMP_I_III"/>
    <property type="match status" value="1"/>
</dbReference>
<reference evidence="3 4" key="1">
    <citation type="submission" date="2019-09" db="EMBL/GenBank/DDBJ databases">
        <title>Draft Whole-Genome sequence of Blastochloris sulfoviridis DSM 729.</title>
        <authorList>
            <person name="Meyer T.E."/>
            <person name="Kyndt J.A."/>
        </authorList>
    </citation>
    <scope>NUCLEOTIDE SEQUENCE [LARGE SCALE GENOMIC DNA]</scope>
    <source>
        <strain evidence="3 4">DSM 729</strain>
    </source>
</reference>
<keyword evidence="4" id="KW-1185">Reference proteome</keyword>
<comment type="caution">
    <text evidence="3">The sequence shown here is derived from an EMBL/GenBank/DDBJ whole genome shotgun (WGS) entry which is preliminary data.</text>
</comment>
<dbReference type="InterPro" id="IPR052216">
    <property type="entry name" value="CRISPR_Csm3_endoribonuclease"/>
</dbReference>
<evidence type="ECO:0000313" key="4">
    <source>
        <dbReference type="Proteomes" id="UP000323886"/>
    </source>
</evidence>
<dbReference type="EMBL" id="VWPL01000029">
    <property type="protein sequence ID" value="KAA5598212.1"/>
    <property type="molecule type" value="Genomic_DNA"/>
</dbReference>
<evidence type="ECO:0000259" key="2">
    <source>
        <dbReference type="Pfam" id="PF03787"/>
    </source>
</evidence>
<dbReference type="GO" id="GO:0051607">
    <property type="term" value="P:defense response to virus"/>
    <property type="evidence" value="ECO:0007669"/>
    <property type="project" value="UniProtKB-KW"/>
</dbReference>
<protein>
    <recommendedName>
        <fullName evidence="2">CRISPR type III-associated protein domain-containing protein</fullName>
    </recommendedName>
</protein>
<name>A0A5M6HQQ9_9HYPH</name>
<dbReference type="OrthoDB" id="7343394at2"/>
<organism evidence="3 4">
    <name type="scientific">Blastochloris sulfoviridis</name>
    <dbReference type="NCBI Taxonomy" id="50712"/>
    <lineage>
        <taxon>Bacteria</taxon>
        <taxon>Pseudomonadati</taxon>
        <taxon>Pseudomonadota</taxon>
        <taxon>Alphaproteobacteria</taxon>
        <taxon>Hyphomicrobiales</taxon>
        <taxon>Blastochloridaceae</taxon>
        <taxon>Blastochloris</taxon>
    </lineage>
</organism>
<dbReference type="Proteomes" id="UP000323886">
    <property type="component" value="Unassembled WGS sequence"/>
</dbReference>
<accession>A0A5M6HQQ9</accession>
<evidence type="ECO:0000256" key="1">
    <source>
        <dbReference type="ARBA" id="ARBA00023118"/>
    </source>
</evidence>
<feature type="domain" description="CRISPR type III-associated protein" evidence="2">
    <location>
        <begin position="283"/>
        <end position="497"/>
    </location>
</feature>
<sequence>MARKLCAIFEVQAVLTAEVPLHVGSRDDQLGQDAPLALNGKGEPYLPGTSLAGPMRSWWQEAFGEDPENQRTIWGRIEEKGEGKNRQGAKEFGFASLLSVEDAPAMLAGGPTELRDGVGIDRVTGAAAENIKYDREVLPAGTTFGLSLRLEVPSTSDVLPALTVEMAKQRLAALLLALENGDIRFGGGKTRGLGRLLASGIQIVCHDVNKAAGILARLKGKGEAFNWKALREGAQRCLGGRVVLLIHWTASTPVMNKAGVEGLTVDALPLVSGGRGEKEAVLNPVLTGASIKGVLRAQAERICRTKAKAYGCPGDDFLTQISLEQIRIPLVEALFGGPGRAAKKQGNEGEVSASKRQQSRVGLGALGVDDCIVGAPLTPDRWRRILEATSAESDEAVRAAQDAIDANWTGARLSQHVAIDRWTGAAAANLLFNRLEPPTPDGGVFRLTLDTRRIVSDEPNGHIAGAAVVLLMFVLRDLARERIPVGFGSTRGFGSIKLEKIVVESAGEEAKTFAFKEITADQLIARDKNALQSFEAADKDWHEYWNSYPHARDQTAGAA</sequence>
<gene>
    <name evidence="3" type="ORF">F1193_13575</name>
</gene>
<dbReference type="AlphaFoldDB" id="A0A5M6HQQ9"/>
<dbReference type="RefSeq" id="WP_150098348.1">
    <property type="nucleotide sequence ID" value="NZ_VWPL01000029.1"/>
</dbReference>
<dbReference type="PANTHER" id="PTHR35579:SF6">
    <property type="entry name" value="DUF324 DOMAIN-CONTAINING PROTEIN"/>
    <property type="match status" value="1"/>
</dbReference>
<evidence type="ECO:0000313" key="3">
    <source>
        <dbReference type="EMBL" id="KAA5598212.1"/>
    </source>
</evidence>